<dbReference type="FunCoup" id="A0A4S2N8T6">
    <property type="interactions" value="463"/>
</dbReference>
<dbReference type="SFLD" id="SFLDS00005">
    <property type="entry name" value="Isoprenoid_Synthase_Type_I"/>
    <property type="match status" value="1"/>
</dbReference>
<dbReference type="AlphaFoldDB" id="A0A4S2N8T6"/>
<dbReference type="PROSITE" id="PS00723">
    <property type="entry name" value="POLYPRENYL_SYNTHASE_1"/>
    <property type="match status" value="1"/>
</dbReference>
<evidence type="ECO:0000313" key="5">
    <source>
        <dbReference type="EMBL" id="TGZ85614.1"/>
    </source>
</evidence>
<dbReference type="InterPro" id="IPR008949">
    <property type="entry name" value="Isoprenoid_synthase_dom_sf"/>
</dbReference>
<dbReference type="STRING" id="341454.A0A4S2N8T6"/>
<proteinExistence type="inferred from homology"/>
<comment type="similarity">
    <text evidence="4">Belongs to the FPP/GGPP synthase family.</text>
</comment>
<dbReference type="InterPro" id="IPR000092">
    <property type="entry name" value="Polyprenyl_synt"/>
</dbReference>
<name>A0A4S2N8T6_9PEZI</name>
<keyword evidence="3" id="KW-0460">Magnesium</keyword>
<dbReference type="PROSITE" id="PS00444">
    <property type="entry name" value="POLYPRENYL_SYNTHASE_2"/>
    <property type="match status" value="1"/>
</dbReference>
<evidence type="ECO:0000256" key="4">
    <source>
        <dbReference type="RuleBase" id="RU004466"/>
    </source>
</evidence>
<dbReference type="CDD" id="cd00685">
    <property type="entry name" value="Trans_IPPS_HT"/>
    <property type="match status" value="1"/>
</dbReference>
<keyword evidence="2" id="KW-0479">Metal-binding</keyword>
<dbReference type="GO" id="GO:0046872">
    <property type="term" value="F:metal ion binding"/>
    <property type="evidence" value="ECO:0007669"/>
    <property type="project" value="UniProtKB-KW"/>
</dbReference>
<dbReference type="PANTHER" id="PTHR12001">
    <property type="entry name" value="GERANYLGERANYL PYROPHOSPHATE SYNTHASE"/>
    <property type="match status" value="1"/>
</dbReference>
<dbReference type="GO" id="GO:0046165">
    <property type="term" value="P:alcohol biosynthetic process"/>
    <property type="evidence" value="ECO:0007669"/>
    <property type="project" value="UniProtKB-ARBA"/>
</dbReference>
<organism evidence="5 6">
    <name type="scientific">Ascodesmis nigricans</name>
    <dbReference type="NCBI Taxonomy" id="341454"/>
    <lineage>
        <taxon>Eukaryota</taxon>
        <taxon>Fungi</taxon>
        <taxon>Dikarya</taxon>
        <taxon>Ascomycota</taxon>
        <taxon>Pezizomycotina</taxon>
        <taxon>Pezizomycetes</taxon>
        <taxon>Pezizales</taxon>
        <taxon>Ascodesmidaceae</taxon>
        <taxon>Ascodesmis</taxon>
    </lineage>
</organism>
<dbReference type="SUPFAM" id="SSF48576">
    <property type="entry name" value="Terpenoid synthases"/>
    <property type="match status" value="1"/>
</dbReference>
<dbReference type="GO" id="GO:0004659">
    <property type="term" value="F:prenyltransferase activity"/>
    <property type="evidence" value="ECO:0007669"/>
    <property type="project" value="InterPro"/>
</dbReference>
<evidence type="ECO:0000256" key="3">
    <source>
        <dbReference type="ARBA" id="ARBA00022842"/>
    </source>
</evidence>
<gene>
    <name evidence="5" type="ORF">EX30DRAFT_337953</name>
</gene>
<dbReference type="InParanoid" id="A0A4S2N8T6"/>
<dbReference type="Pfam" id="PF00348">
    <property type="entry name" value="polyprenyl_synt"/>
    <property type="match status" value="1"/>
</dbReference>
<dbReference type="GO" id="GO:0043386">
    <property type="term" value="P:mycotoxin biosynthetic process"/>
    <property type="evidence" value="ECO:0007669"/>
    <property type="project" value="UniProtKB-ARBA"/>
</dbReference>
<dbReference type="OrthoDB" id="6921389at2759"/>
<keyword evidence="1 4" id="KW-0808">Transferase</keyword>
<dbReference type="Gene3D" id="1.10.600.10">
    <property type="entry name" value="Farnesyl Diphosphate Synthase"/>
    <property type="match status" value="1"/>
</dbReference>
<dbReference type="InterPro" id="IPR033749">
    <property type="entry name" value="Polyprenyl_synt_CS"/>
</dbReference>
<dbReference type="PANTHER" id="PTHR12001:SF44">
    <property type="entry name" value="GERANYLGERANYL PYROPHOSPHATE SYNTHASE"/>
    <property type="match status" value="1"/>
</dbReference>
<dbReference type="Proteomes" id="UP000298138">
    <property type="component" value="Unassembled WGS sequence"/>
</dbReference>
<dbReference type="GO" id="GO:0008299">
    <property type="term" value="P:isoprenoid biosynthetic process"/>
    <property type="evidence" value="ECO:0007669"/>
    <property type="project" value="InterPro"/>
</dbReference>
<evidence type="ECO:0000256" key="2">
    <source>
        <dbReference type="ARBA" id="ARBA00022723"/>
    </source>
</evidence>
<evidence type="ECO:0000313" key="6">
    <source>
        <dbReference type="Proteomes" id="UP000298138"/>
    </source>
</evidence>
<dbReference type="EMBL" id="ML220112">
    <property type="protein sequence ID" value="TGZ85614.1"/>
    <property type="molecule type" value="Genomic_DNA"/>
</dbReference>
<evidence type="ECO:0000256" key="1">
    <source>
        <dbReference type="ARBA" id="ARBA00022679"/>
    </source>
</evidence>
<accession>A0A4S2N8T6</accession>
<sequence>MPPSEHLPHHQPGIETIYADGPVENKAPKFLASNGRTLDSVLSNHNFDFSQTPVWSPTKEKILLGPYDYLCANPGKDIRRQLAAAFNDWLQVPPETLDIIVSVISKLHTASLLVDDVEDSSELRRGAPVAHSIFGIAQTINTANYVYFCALAEVAKLQKPECLQIYTEELLNLHRGQGLELHWRDNLICPTVEDYLEMVSNKTGGLFRLAIKLMQASSTSPHDFIPLVNHIGLIFQIRDDYINLQSSQYQDNKGFCEDLTEGKFSFPIIHAIRKDPDNLQLINILKHKTTQIEVKKYAVEYMRKMGSFDYTLGVLRELESKAREMIAGFGGNPGLEMILDRLKM</sequence>
<keyword evidence="6" id="KW-1185">Reference proteome</keyword>
<reference evidence="5 6" key="1">
    <citation type="submission" date="2019-04" db="EMBL/GenBank/DDBJ databases">
        <title>Comparative genomics and transcriptomics to analyze fruiting body development in filamentous ascomycetes.</title>
        <authorList>
            <consortium name="DOE Joint Genome Institute"/>
            <person name="Lutkenhaus R."/>
            <person name="Traeger S."/>
            <person name="Breuer J."/>
            <person name="Kuo A."/>
            <person name="Lipzen A."/>
            <person name="Pangilinan J."/>
            <person name="Dilworth D."/>
            <person name="Sandor L."/>
            <person name="Poggeler S."/>
            <person name="Barry K."/>
            <person name="Grigoriev I.V."/>
            <person name="Nowrousian M."/>
        </authorList>
    </citation>
    <scope>NUCLEOTIDE SEQUENCE [LARGE SCALE GENOMIC DNA]</scope>
    <source>
        <strain evidence="5 6">CBS 389.68</strain>
    </source>
</reference>
<protein>
    <submittedName>
        <fullName evidence="5">Terpenoid synthase</fullName>
    </submittedName>
</protein>